<evidence type="ECO:0000313" key="3">
    <source>
        <dbReference type="EMBL" id="KAI3424845.1"/>
    </source>
</evidence>
<dbReference type="EMBL" id="SIDB01000012">
    <property type="protein sequence ID" value="KAI3424845.1"/>
    <property type="molecule type" value="Genomic_DNA"/>
</dbReference>
<feature type="compositionally biased region" description="Gly residues" evidence="2">
    <location>
        <begin position="217"/>
        <end position="230"/>
    </location>
</feature>
<accession>A0A9D4TGB8</accession>
<name>A0A9D4TGB8_CHLVU</name>
<organism evidence="3 4">
    <name type="scientific">Chlorella vulgaris</name>
    <name type="common">Green alga</name>
    <dbReference type="NCBI Taxonomy" id="3077"/>
    <lineage>
        <taxon>Eukaryota</taxon>
        <taxon>Viridiplantae</taxon>
        <taxon>Chlorophyta</taxon>
        <taxon>core chlorophytes</taxon>
        <taxon>Trebouxiophyceae</taxon>
        <taxon>Chlorellales</taxon>
        <taxon>Chlorellaceae</taxon>
        <taxon>Chlorella clade</taxon>
        <taxon>Chlorella</taxon>
    </lineage>
</organism>
<reference evidence="3" key="2">
    <citation type="submission" date="2020-11" db="EMBL/GenBank/DDBJ databases">
        <authorList>
            <person name="Cecchin M."/>
            <person name="Marcolungo L."/>
            <person name="Rossato M."/>
            <person name="Girolomoni L."/>
            <person name="Cosentino E."/>
            <person name="Cuine S."/>
            <person name="Li-Beisson Y."/>
            <person name="Delledonne M."/>
            <person name="Ballottari M."/>
        </authorList>
    </citation>
    <scope>NUCLEOTIDE SEQUENCE</scope>
    <source>
        <strain evidence="3">211/11P</strain>
        <tissue evidence="3">Whole cell</tissue>
    </source>
</reference>
<sequence>MAGVQEAVLRSLQQHSTELAGSLLYLDDGAAEAVASGVGLTAFSDLGVAATCDLAAATAADLSTAVLLGGAPVRRVTFFITTLLADAEAAVLAACALHTAAAQFTVLCAASQAAHHDELPAWYGSSCYSATCTAWQQQLNDARRAAGQGPCSLSLLYCPLLLCPLSSTAFVLPPSAAAAALPRVGAVPAGFSTRPATAAADDSDDDAPSHKEPSPGRRGGGGGGGNGSGSGKTSQAAAGPTTGVALLAHSLSGVAALLGFRAEAFAVGPFSRLVCREMAFVPAMAEDAPAAALVLVDRVLDPVSPSQHADLLIQRLYSQLQQQQQQQQQQAGSSTTSSSTAGVSFPPPFCTHLPMPSLDGPAIVDRRAGGSTGTEAGTSGSTRDPQSIVPGCLRHPGDAQAERWLEFLLSRRGRDGPLFVRKWLREAVRKENVPQAQLQRFKPGSISAAELHSLADCLRRQSPAAAHRHAALLQLAEAAAAALEGRHANGWEAMQREERALLFACAESPDAAAAHLTELCQLASSPGGSALVQLADLVSLVLLAYCVLPDFRPSWYGLKDDPSAAIAFQPRHEAQLQEGLVEAVMASGSSSSSSGGDGGQEAAAVPLPPATTGPLEALCRRVAAAKKLVVPVPGGGSEGGSIGSGWGSADEVEADGGAGSAASSQSGVGALPLPSPADAPREELPALQAEVQTAVAALLARMRHLAALRHSQLKQLKQLAELGGDGTPQHTPLLRQIVEHVLDDKALPDLHAGATSLSGLLRSGLASRFGLQAGPKPSDCSTIILFVVGGISMAELHHITQAVDERAAQQSSAAGGGAGPNGGSSAPSKPPPRMIVGATALLQPGDVASHLFADLP</sequence>
<feature type="compositionally biased region" description="Low complexity" evidence="2">
    <location>
        <begin position="324"/>
        <end position="340"/>
    </location>
</feature>
<dbReference type="PANTHER" id="PTHR11679">
    <property type="entry name" value="VESICLE PROTEIN SORTING-ASSOCIATED"/>
    <property type="match status" value="1"/>
</dbReference>
<feature type="compositionally biased region" description="Low complexity" evidence="2">
    <location>
        <begin position="373"/>
        <end position="383"/>
    </location>
</feature>
<gene>
    <name evidence="3" type="ORF">D9Q98_008231</name>
</gene>
<dbReference type="InterPro" id="IPR001619">
    <property type="entry name" value="Sec1-like"/>
</dbReference>
<protein>
    <submittedName>
        <fullName evidence="3">Uncharacterized protein</fullName>
    </submittedName>
</protein>
<feature type="region of interest" description="Disordered" evidence="2">
    <location>
        <begin position="194"/>
        <end position="238"/>
    </location>
</feature>
<dbReference type="SUPFAM" id="SSF56815">
    <property type="entry name" value="Sec1/munc18-like (SM) proteins"/>
    <property type="match status" value="1"/>
</dbReference>
<dbReference type="Proteomes" id="UP001055712">
    <property type="component" value="Unassembled WGS sequence"/>
</dbReference>
<keyword evidence="4" id="KW-1185">Reference proteome</keyword>
<feature type="compositionally biased region" description="Low complexity" evidence="2">
    <location>
        <begin position="660"/>
        <end position="670"/>
    </location>
</feature>
<feature type="region of interest" description="Disordered" evidence="2">
    <location>
        <begin position="805"/>
        <end position="836"/>
    </location>
</feature>
<feature type="compositionally biased region" description="Gly residues" evidence="2">
    <location>
        <begin position="637"/>
        <end position="646"/>
    </location>
</feature>
<evidence type="ECO:0000313" key="4">
    <source>
        <dbReference type="Proteomes" id="UP001055712"/>
    </source>
</evidence>
<reference evidence="3" key="1">
    <citation type="journal article" date="2019" name="Plant J.">
        <title>Chlorella vulgaris genome assembly and annotation reveals the molecular basis for metabolic acclimation to high light conditions.</title>
        <authorList>
            <person name="Cecchin M."/>
            <person name="Marcolungo L."/>
            <person name="Rossato M."/>
            <person name="Girolomoni L."/>
            <person name="Cosentino E."/>
            <person name="Cuine S."/>
            <person name="Li-Beisson Y."/>
            <person name="Delledonne M."/>
            <person name="Ballottari M."/>
        </authorList>
    </citation>
    <scope>NUCLEOTIDE SEQUENCE</scope>
    <source>
        <strain evidence="3">211/11P</strain>
    </source>
</reference>
<proteinExistence type="inferred from homology"/>
<feature type="region of interest" description="Disordered" evidence="2">
    <location>
        <begin position="585"/>
        <end position="608"/>
    </location>
</feature>
<comment type="similarity">
    <text evidence="1">Belongs to the STXBP/unc-18/SEC1 family.</text>
</comment>
<evidence type="ECO:0000256" key="1">
    <source>
        <dbReference type="ARBA" id="ARBA00009884"/>
    </source>
</evidence>
<dbReference type="InterPro" id="IPR036045">
    <property type="entry name" value="Sec1-like_sf"/>
</dbReference>
<dbReference type="OrthoDB" id="515246at2759"/>
<dbReference type="AlphaFoldDB" id="A0A9D4TGB8"/>
<feature type="region of interest" description="Disordered" evidence="2">
    <location>
        <begin position="324"/>
        <end position="391"/>
    </location>
</feature>
<dbReference type="GO" id="GO:0016192">
    <property type="term" value="P:vesicle-mediated transport"/>
    <property type="evidence" value="ECO:0007669"/>
    <property type="project" value="InterPro"/>
</dbReference>
<evidence type="ECO:0000256" key="2">
    <source>
        <dbReference type="SAM" id="MobiDB-lite"/>
    </source>
</evidence>
<comment type="caution">
    <text evidence="3">The sequence shown here is derived from an EMBL/GenBank/DDBJ whole genome shotgun (WGS) entry which is preliminary data.</text>
</comment>
<feature type="region of interest" description="Disordered" evidence="2">
    <location>
        <begin position="637"/>
        <end position="680"/>
    </location>
</feature>